<keyword evidence="5" id="KW-1185">Reference proteome</keyword>
<dbReference type="SUPFAM" id="SSF53474">
    <property type="entry name" value="alpha/beta-Hydrolases"/>
    <property type="match status" value="1"/>
</dbReference>
<dbReference type="RefSeq" id="WP_263608494.1">
    <property type="nucleotide sequence ID" value="NZ_JAOVQM010000003.1"/>
</dbReference>
<gene>
    <name evidence="4" type="ORF">N7548_05645</name>
</gene>
<sequence>MQKKFVQLKNGETYAYLEKGQGPVMILIHGNLSSSVYYLPLIERLPENIRVIALDLRGFGDSSYLQRFDSLANLATDVQLFMSELKIDKATIVGWSLGGGVAMEFASRYPKSTAKLILINSTTHKGYPIFKKDQNNAPILTEGYKSKDELATDPLQVKPILEAIATENAFFMSYIYDLTIYTHQKPTPEANQLYIKETLKQRCLVDADYALACLNMSDTPNLYTKGDGSIKQIKADTLMFWGNLDKTVPEYMVLDNLKALPNAKYVKLEPCGHSPLVDQPDQLAQEILKFIQ</sequence>
<keyword evidence="2" id="KW-0719">Serine esterase</keyword>
<proteinExistence type="inferred from homology"/>
<evidence type="ECO:0000313" key="4">
    <source>
        <dbReference type="EMBL" id="MCV2232309.1"/>
    </source>
</evidence>
<evidence type="ECO:0000256" key="2">
    <source>
        <dbReference type="ARBA" id="ARBA00022487"/>
    </source>
</evidence>
<protein>
    <submittedName>
        <fullName evidence="4">Alpha/beta hydrolase</fullName>
    </submittedName>
</protein>
<evidence type="ECO:0000256" key="1">
    <source>
        <dbReference type="ARBA" id="ARBA00006989"/>
    </source>
</evidence>
<organism evidence="4 5">
    <name type="scientific">Paracholeplasma manati</name>
    <dbReference type="NCBI Taxonomy" id="591373"/>
    <lineage>
        <taxon>Bacteria</taxon>
        <taxon>Bacillati</taxon>
        <taxon>Mycoplasmatota</taxon>
        <taxon>Mollicutes</taxon>
        <taxon>Acholeplasmatales</taxon>
        <taxon>Acholeplasmataceae</taxon>
        <taxon>Paracholeplasma</taxon>
    </lineage>
</organism>
<dbReference type="EMBL" id="JAOVQM010000003">
    <property type="protein sequence ID" value="MCV2232309.1"/>
    <property type="molecule type" value="Genomic_DNA"/>
</dbReference>
<keyword evidence="4" id="KW-0378">Hydrolase</keyword>
<evidence type="ECO:0000313" key="5">
    <source>
        <dbReference type="Proteomes" id="UP001177160"/>
    </source>
</evidence>
<name>A0ABT2Y6E3_9MOLU</name>
<dbReference type="PANTHER" id="PTHR43798">
    <property type="entry name" value="MONOACYLGLYCEROL LIPASE"/>
    <property type="match status" value="1"/>
</dbReference>
<dbReference type="InterPro" id="IPR000073">
    <property type="entry name" value="AB_hydrolase_1"/>
</dbReference>
<dbReference type="Proteomes" id="UP001177160">
    <property type="component" value="Unassembled WGS sequence"/>
</dbReference>
<evidence type="ECO:0000259" key="3">
    <source>
        <dbReference type="Pfam" id="PF00561"/>
    </source>
</evidence>
<feature type="domain" description="AB hydrolase-1" evidence="3">
    <location>
        <begin position="23"/>
        <end position="278"/>
    </location>
</feature>
<dbReference type="PRINTS" id="PR00412">
    <property type="entry name" value="EPOXHYDRLASE"/>
</dbReference>
<dbReference type="Gene3D" id="3.40.50.1820">
    <property type="entry name" value="alpha/beta hydrolase"/>
    <property type="match status" value="1"/>
</dbReference>
<dbReference type="InterPro" id="IPR000639">
    <property type="entry name" value="Epox_hydrolase-like"/>
</dbReference>
<reference evidence="4" key="1">
    <citation type="submission" date="2022-09" db="EMBL/GenBank/DDBJ databases">
        <title>Novel Mycoplasma species identified in domestic and wild animals.</title>
        <authorList>
            <person name="Volokhov D.V."/>
            <person name="Furtak V.A."/>
            <person name="Zagorodnyaya T.A."/>
        </authorList>
    </citation>
    <scope>NUCLEOTIDE SEQUENCE</scope>
    <source>
        <strain evidence="4">Oakley</strain>
    </source>
</reference>
<dbReference type="InterPro" id="IPR050266">
    <property type="entry name" value="AB_hydrolase_sf"/>
</dbReference>
<dbReference type="InterPro" id="IPR029058">
    <property type="entry name" value="AB_hydrolase_fold"/>
</dbReference>
<dbReference type="Pfam" id="PF00561">
    <property type="entry name" value="Abhydrolase_1"/>
    <property type="match status" value="1"/>
</dbReference>
<dbReference type="GO" id="GO:0016787">
    <property type="term" value="F:hydrolase activity"/>
    <property type="evidence" value="ECO:0007669"/>
    <property type="project" value="UniProtKB-KW"/>
</dbReference>
<dbReference type="PANTHER" id="PTHR43798:SF33">
    <property type="entry name" value="HYDROLASE, PUTATIVE (AFU_ORTHOLOGUE AFUA_2G14860)-RELATED"/>
    <property type="match status" value="1"/>
</dbReference>
<comment type="caution">
    <text evidence="4">The sequence shown here is derived from an EMBL/GenBank/DDBJ whole genome shotgun (WGS) entry which is preliminary data.</text>
</comment>
<comment type="similarity">
    <text evidence="1">Belongs to the lipase/esterase LIP3/BchO family.</text>
</comment>
<dbReference type="PRINTS" id="PR00111">
    <property type="entry name" value="ABHYDROLASE"/>
</dbReference>
<accession>A0ABT2Y6E3</accession>